<dbReference type="EMBL" id="CM017627">
    <property type="protein sequence ID" value="TYH73456.1"/>
    <property type="molecule type" value="Genomic_DNA"/>
</dbReference>
<reference evidence="2 3" key="1">
    <citation type="submission" date="2019-07" db="EMBL/GenBank/DDBJ databases">
        <title>WGS assembly of Gossypium tomentosum.</title>
        <authorList>
            <person name="Chen Z.J."/>
            <person name="Sreedasyam A."/>
            <person name="Ando A."/>
            <person name="Song Q."/>
            <person name="De L."/>
            <person name="Hulse-Kemp A."/>
            <person name="Ding M."/>
            <person name="Ye W."/>
            <person name="Kirkbride R."/>
            <person name="Jenkins J."/>
            <person name="Plott C."/>
            <person name="Lovell J."/>
            <person name="Lin Y.-M."/>
            <person name="Vaughn R."/>
            <person name="Liu B."/>
            <person name="Li W."/>
            <person name="Simpson S."/>
            <person name="Scheffler B."/>
            <person name="Saski C."/>
            <person name="Grover C."/>
            <person name="Hu G."/>
            <person name="Conover J."/>
            <person name="Carlson J."/>
            <person name="Shu S."/>
            <person name="Boston L."/>
            <person name="Williams M."/>
            <person name="Peterson D."/>
            <person name="Mcgee K."/>
            <person name="Jones D."/>
            <person name="Wendel J."/>
            <person name="Stelly D."/>
            <person name="Grimwood J."/>
            <person name="Schmutz J."/>
        </authorList>
    </citation>
    <scope>NUCLEOTIDE SEQUENCE [LARGE SCALE GENOMIC DNA]</scope>
    <source>
        <strain evidence="2">7179.01</strain>
    </source>
</reference>
<gene>
    <name evidence="2" type="ORF">ES332_D05G330500v1</name>
</gene>
<feature type="region of interest" description="Disordered" evidence="1">
    <location>
        <begin position="1"/>
        <end position="22"/>
    </location>
</feature>
<name>A0A5D2L310_GOSTO</name>
<keyword evidence="3" id="KW-1185">Reference proteome</keyword>
<sequence length="43" mass="4839">MRRNSSPPLLFRTLTKQGDPPTTLTTVREIVETSAARLLNERA</sequence>
<dbReference type="Proteomes" id="UP000322667">
    <property type="component" value="Chromosome D05"/>
</dbReference>
<evidence type="ECO:0000313" key="2">
    <source>
        <dbReference type="EMBL" id="TYH73456.1"/>
    </source>
</evidence>
<proteinExistence type="predicted"/>
<accession>A0A5D2L310</accession>
<evidence type="ECO:0000256" key="1">
    <source>
        <dbReference type="SAM" id="MobiDB-lite"/>
    </source>
</evidence>
<organism evidence="2 3">
    <name type="scientific">Gossypium tomentosum</name>
    <name type="common">Hawaiian cotton</name>
    <name type="synonym">Gossypium sandvicense</name>
    <dbReference type="NCBI Taxonomy" id="34277"/>
    <lineage>
        <taxon>Eukaryota</taxon>
        <taxon>Viridiplantae</taxon>
        <taxon>Streptophyta</taxon>
        <taxon>Embryophyta</taxon>
        <taxon>Tracheophyta</taxon>
        <taxon>Spermatophyta</taxon>
        <taxon>Magnoliopsida</taxon>
        <taxon>eudicotyledons</taxon>
        <taxon>Gunneridae</taxon>
        <taxon>Pentapetalae</taxon>
        <taxon>rosids</taxon>
        <taxon>malvids</taxon>
        <taxon>Malvales</taxon>
        <taxon>Malvaceae</taxon>
        <taxon>Malvoideae</taxon>
        <taxon>Gossypium</taxon>
    </lineage>
</organism>
<dbReference type="AlphaFoldDB" id="A0A5D2L310"/>
<evidence type="ECO:0000313" key="3">
    <source>
        <dbReference type="Proteomes" id="UP000322667"/>
    </source>
</evidence>
<protein>
    <submittedName>
        <fullName evidence="2">Uncharacterized protein</fullName>
    </submittedName>
</protein>